<evidence type="ECO:0000256" key="1">
    <source>
        <dbReference type="SAM" id="MobiDB-lite"/>
    </source>
</evidence>
<dbReference type="EMBL" id="BAABUJ010000023">
    <property type="protein sequence ID" value="GAA5802554.1"/>
    <property type="molecule type" value="Genomic_DNA"/>
</dbReference>
<feature type="compositionally biased region" description="Polar residues" evidence="1">
    <location>
        <begin position="453"/>
        <end position="474"/>
    </location>
</feature>
<reference evidence="2 3" key="1">
    <citation type="submission" date="2024-04" db="EMBL/GenBank/DDBJ databases">
        <title>genome sequences of Mucor flavus KT1a and Helicostylum pulchrum KT1b strains isolation_sourced from the surface of a dry-aged beef.</title>
        <authorList>
            <person name="Toyotome T."/>
            <person name="Hosono M."/>
            <person name="Torimaru M."/>
            <person name="Fukuda K."/>
            <person name="Mikami N."/>
        </authorList>
    </citation>
    <scope>NUCLEOTIDE SEQUENCE [LARGE SCALE GENOMIC DNA]</scope>
    <source>
        <strain evidence="2 3">KT1b</strain>
    </source>
</reference>
<evidence type="ECO:0000313" key="2">
    <source>
        <dbReference type="EMBL" id="GAA5802554.1"/>
    </source>
</evidence>
<feature type="region of interest" description="Disordered" evidence="1">
    <location>
        <begin position="289"/>
        <end position="563"/>
    </location>
</feature>
<feature type="compositionally biased region" description="Acidic residues" evidence="1">
    <location>
        <begin position="498"/>
        <end position="512"/>
    </location>
</feature>
<protein>
    <submittedName>
        <fullName evidence="2">Uncharacterized protein</fullName>
    </submittedName>
</protein>
<feature type="compositionally biased region" description="Low complexity" evidence="1">
    <location>
        <begin position="102"/>
        <end position="141"/>
    </location>
</feature>
<feature type="compositionally biased region" description="Acidic residues" evidence="1">
    <location>
        <begin position="550"/>
        <end position="561"/>
    </location>
</feature>
<feature type="compositionally biased region" description="Polar residues" evidence="1">
    <location>
        <begin position="252"/>
        <end position="263"/>
    </location>
</feature>
<feature type="compositionally biased region" description="Basic and acidic residues" evidence="1">
    <location>
        <begin position="627"/>
        <end position="638"/>
    </location>
</feature>
<sequence>MGLFESRKEQKSIKLVKKLQEQADLEWEKEVQRRREQELNDEAIAKELQAQLQDERTTSSAATNTVTTTVAEPTNIPATPTRISSSSSSPPPLPTKPRAYNSSISLVSTSNASTSSVPTSQSFSSLLPKPLYGLSSSSSQPNLPPRQQNMSPAPSFLTQKPVKSYLPSQTYKPELQFSITSPTPAPNSVFYQKTPALAPARPIVTVQPQNTTSDATTTTPAMRPTTSAPTHMAMPEPIDTVSSSYTPVSSYHNHATTPTSYNDPTLLQLQQRASTPNIPVVPAYTANNNTSYPNYQRQNSTPISLPLGANDMVSYAPPVQQNYNSGTPPPQQSYNNSTPPAQQNYNSTPPAQQSYNNSTPPAQQSYNNSTPPAQQSYNNSTPPAQQSYNNSTPPVQQSYNNTPPAQQNYNTPPAYTTSQQSYNNTPAPVTPKNYLNSPVSVPPQTVPTTIVPLNNQTTSSSTSMPLNKQATTNPYFKKQPSKPVVFSNSVLTLKPDEEGQDEKDDEEEDEWDSMVPVTKRPPTPPAPTVSSDDESEYDYSDMIYDRRQEEEEEPLELESDPFADSFAVKVAEAKPTEPSIRILDPTMLSRQLSTKIAVEDKTSDTVDERQLDTCAVRTYEEKESEEAEQHDRIRTYEEKESEEIEPVFPRFQTPIQHARPTFTTAAENTPGPVYQQQPSGFFNNDVVEQEDSNNTVLYPTNILRAGAPPKMSASNPYNKIQRDVPASDYGYYEEKNNSQGKTLPKLPESTTQEEDRHITVASVNPEQRVWIRIHPTDTGKMLAERIHIVASYQTRRVTKITTKNGRNIALDNTPLFDDWDEIINFKEGEAWSVDWVPVESPYVDIITEGKEFMKLLKANFKSSSHKDT</sequence>
<feature type="compositionally biased region" description="Low complexity" evidence="1">
    <location>
        <begin position="58"/>
        <end position="88"/>
    </location>
</feature>
<feature type="compositionally biased region" description="Low complexity" evidence="1">
    <location>
        <begin position="240"/>
        <end position="251"/>
    </location>
</feature>
<feature type="region of interest" description="Disordered" evidence="1">
    <location>
        <begin position="617"/>
        <end position="644"/>
    </location>
</feature>
<evidence type="ECO:0000313" key="3">
    <source>
        <dbReference type="Proteomes" id="UP001476247"/>
    </source>
</evidence>
<proteinExistence type="predicted"/>
<gene>
    <name evidence="2" type="ORF">HPULCUR_008024</name>
</gene>
<feature type="region of interest" description="Disordered" evidence="1">
    <location>
        <begin position="49"/>
        <end position="165"/>
    </location>
</feature>
<feature type="region of interest" description="Disordered" evidence="1">
    <location>
        <begin position="201"/>
        <end position="263"/>
    </location>
</feature>
<feature type="compositionally biased region" description="Polar residues" evidence="1">
    <location>
        <begin position="146"/>
        <end position="158"/>
    </location>
</feature>
<keyword evidence="3" id="KW-1185">Reference proteome</keyword>
<organism evidence="2 3">
    <name type="scientific">Helicostylum pulchrum</name>
    <dbReference type="NCBI Taxonomy" id="562976"/>
    <lineage>
        <taxon>Eukaryota</taxon>
        <taxon>Fungi</taxon>
        <taxon>Fungi incertae sedis</taxon>
        <taxon>Mucoromycota</taxon>
        <taxon>Mucoromycotina</taxon>
        <taxon>Mucoromycetes</taxon>
        <taxon>Mucorales</taxon>
        <taxon>Mucorineae</taxon>
        <taxon>Mucoraceae</taxon>
        <taxon>Helicostylum</taxon>
    </lineage>
</organism>
<feature type="compositionally biased region" description="Polar residues" evidence="1">
    <location>
        <begin position="289"/>
        <end position="303"/>
    </location>
</feature>
<name>A0ABP9Y6F1_9FUNG</name>
<feature type="compositionally biased region" description="Polar residues" evidence="1">
    <location>
        <begin position="319"/>
        <end position="437"/>
    </location>
</feature>
<accession>A0ABP9Y6F1</accession>
<feature type="compositionally biased region" description="Low complexity" evidence="1">
    <location>
        <begin position="211"/>
        <end position="230"/>
    </location>
</feature>
<feature type="region of interest" description="Disordered" evidence="1">
    <location>
        <begin position="730"/>
        <end position="755"/>
    </location>
</feature>
<dbReference type="CDD" id="cd22249">
    <property type="entry name" value="UDM1_RNF168_RNF169-like"/>
    <property type="match status" value="1"/>
</dbReference>
<dbReference type="Proteomes" id="UP001476247">
    <property type="component" value="Unassembled WGS sequence"/>
</dbReference>
<comment type="caution">
    <text evidence="2">The sequence shown here is derived from an EMBL/GenBank/DDBJ whole genome shotgun (WGS) entry which is preliminary data.</text>
</comment>